<gene>
    <name evidence="2" type="ORF">N7456_006846</name>
</gene>
<feature type="non-terminal residue" evidence="2">
    <location>
        <position position="282"/>
    </location>
</feature>
<dbReference type="Proteomes" id="UP001149165">
    <property type="component" value="Unassembled WGS sequence"/>
</dbReference>
<accession>A0A9W9FIJ1</accession>
<keyword evidence="3" id="KW-1185">Reference proteome</keyword>
<feature type="domain" description="F-box" evidence="1">
    <location>
        <begin position="7"/>
        <end position="52"/>
    </location>
</feature>
<name>A0A9W9FIJ1_9EURO</name>
<evidence type="ECO:0000313" key="3">
    <source>
        <dbReference type="Proteomes" id="UP001149165"/>
    </source>
</evidence>
<dbReference type="InterPro" id="IPR001810">
    <property type="entry name" value="F-box_dom"/>
</dbReference>
<reference evidence="2" key="2">
    <citation type="journal article" date="2023" name="IMA Fungus">
        <title>Comparative genomic study of the Penicillium genus elucidates a diverse pangenome and 15 lateral gene transfer events.</title>
        <authorList>
            <person name="Petersen C."/>
            <person name="Sorensen T."/>
            <person name="Nielsen M.R."/>
            <person name="Sondergaard T.E."/>
            <person name="Sorensen J.L."/>
            <person name="Fitzpatrick D.A."/>
            <person name="Frisvad J.C."/>
            <person name="Nielsen K.L."/>
        </authorList>
    </citation>
    <scope>NUCLEOTIDE SEQUENCE</scope>
    <source>
        <strain evidence="2">IBT 30069</strain>
    </source>
</reference>
<reference evidence="2" key="1">
    <citation type="submission" date="2022-11" db="EMBL/GenBank/DDBJ databases">
        <authorList>
            <person name="Petersen C."/>
        </authorList>
    </citation>
    <scope>NUCLEOTIDE SEQUENCE</scope>
    <source>
        <strain evidence="2">IBT 30069</strain>
    </source>
</reference>
<sequence length="282" mass="32407">MESVSHSAELEPLPTEILFMIVQHLFIRDVKCLSCVNQRMRMICLPVLFNKVRFAFSDFGLDGLRRLALSDARQYVVSLTYVIPELLRAELMDLEFFRHNILPPDHYADLLGTAIYDGHDVTDIRVPYMLVYETFGRICHEQKGIVERREDLTALSTVLSQLPHLIELGLCFCPTLATEHWISSFMDRTVERCTYFHHFQVISNALEARRRNSLSLHTIRLSGLELPYYCSLRTHEAQILSNCLNRTLEHIPNLRLSGSGSPLRSLSGAELRLQQLDMCSLA</sequence>
<organism evidence="2 3">
    <name type="scientific">Penicillium angulare</name>
    <dbReference type="NCBI Taxonomy" id="116970"/>
    <lineage>
        <taxon>Eukaryota</taxon>
        <taxon>Fungi</taxon>
        <taxon>Dikarya</taxon>
        <taxon>Ascomycota</taxon>
        <taxon>Pezizomycotina</taxon>
        <taxon>Eurotiomycetes</taxon>
        <taxon>Eurotiomycetidae</taxon>
        <taxon>Eurotiales</taxon>
        <taxon>Aspergillaceae</taxon>
        <taxon>Penicillium</taxon>
    </lineage>
</organism>
<dbReference type="AlphaFoldDB" id="A0A9W9FIJ1"/>
<dbReference type="OrthoDB" id="4396256at2759"/>
<evidence type="ECO:0000313" key="2">
    <source>
        <dbReference type="EMBL" id="KAJ5100794.1"/>
    </source>
</evidence>
<comment type="caution">
    <text evidence="2">The sequence shown here is derived from an EMBL/GenBank/DDBJ whole genome shotgun (WGS) entry which is preliminary data.</text>
</comment>
<dbReference type="InterPro" id="IPR036047">
    <property type="entry name" value="F-box-like_dom_sf"/>
</dbReference>
<protein>
    <recommendedName>
        <fullName evidence="1">F-box domain-containing protein</fullName>
    </recommendedName>
</protein>
<dbReference type="EMBL" id="JAPQKH010000004">
    <property type="protein sequence ID" value="KAJ5100794.1"/>
    <property type="molecule type" value="Genomic_DNA"/>
</dbReference>
<evidence type="ECO:0000259" key="1">
    <source>
        <dbReference type="PROSITE" id="PS50181"/>
    </source>
</evidence>
<proteinExistence type="predicted"/>
<dbReference type="PROSITE" id="PS50181">
    <property type="entry name" value="FBOX"/>
    <property type="match status" value="1"/>
</dbReference>
<dbReference type="SUPFAM" id="SSF81383">
    <property type="entry name" value="F-box domain"/>
    <property type="match status" value="1"/>
</dbReference>